<accession>Z9JTV6</accession>
<dbReference type="Proteomes" id="UP000023067">
    <property type="component" value="Unassembled WGS sequence"/>
</dbReference>
<proteinExistence type="predicted"/>
<dbReference type="PATRIC" id="fig|396014.3.peg.1475"/>
<dbReference type="RefSeq" id="WP_038371681.1">
    <property type="nucleotide sequence ID" value="NZ_BAAAOW010000012.1"/>
</dbReference>
<name>Z9JTV6_9MICO</name>
<dbReference type="eggNOG" id="ENOG502Z9PC">
    <property type="taxonomic scope" value="Bacteria"/>
</dbReference>
<organism evidence="1 2">
    <name type="scientific">Brachybacterium phenoliresistens</name>
    <dbReference type="NCBI Taxonomy" id="396014"/>
    <lineage>
        <taxon>Bacteria</taxon>
        <taxon>Bacillati</taxon>
        <taxon>Actinomycetota</taxon>
        <taxon>Actinomycetes</taxon>
        <taxon>Micrococcales</taxon>
        <taxon>Dermabacteraceae</taxon>
        <taxon>Brachybacterium</taxon>
    </lineage>
</organism>
<evidence type="ECO:0000313" key="1">
    <source>
        <dbReference type="EMBL" id="EWS81609.1"/>
    </source>
</evidence>
<dbReference type="OrthoDB" id="877274at2"/>
<sequence>MRTPPRHWAPAEQPAHVDGRDIRLRIWGSSTTSEEDARAAARSRLQAILAAGGPGRGDAAWYYPRGPLREELLEEIRDGDGTLLATITRNRYGAQILSTDAVLIADVDLPVRRHPARRPAPRGSLLDRILRRAPAQEAAARAVFEEFVAAHPDLGVQVHRTRAGFRVLVTGAEAQPGGERARQLLEELGSDPLYVTLCRSDGSFRARLTPKPWRAGTAAPRVTWPARAPAEAERLRAWVRDYERCCDPFAVTRRESAHGPAPSASERQVIDLHDRLARADSGLPLA</sequence>
<comment type="caution">
    <text evidence="1">The sequence shown here is derived from an EMBL/GenBank/DDBJ whole genome shotgun (WGS) entry which is preliminary data.</text>
</comment>
<evidence type="ECO:0000313" key="2">
    <source>
        <dbReference type="Proteomes" id="UP000023067"/>
    </source>
</evidence>
<keyword evidence="2" id="KW-1185">Reference proteome</keyword>
<reference evidence="1 2" key="1">
    <citation type="submission" date="2014-02" db="EMBL/GenBank/DDBJ databases">
        <title>Genome sequence of Brachybacterium phenoliresistens strain W13A50.</title>
        <authorList>
            <person name="Wang X."/>
        </authorList>
    </citation>
    <scope>NUCLEOTIDE SEQUENCE [LARGE SCALE GENOMIC DNA]</scope>
    <source>
        <strain evidence="1 2">W13A50</strain>
    </source>
</reference>
<dbReference type="EMBL" id="JDYK01000006">
    <property type="protein sequence ID" value="EWS81609.1"/>
    <property type="molecule type" value="Genomic_DNA"/>
</dbReference>
<dbReference type="AlphaFoldDB" id="Z9JTV6"/>
<dbReference type="STRING" id="396014.BF93_15650"/>
<dbReference type="HOGENOM" id="CLU_854941_0_0_11"/>
<protein>
    <submittedName>
        <fullName evidence="1">Uncharacterized protein</fullName>
    </submittedName>
</protein>
<gene>
    <name evidence="1" type="ORF">BF93_15650</name>
</gene>